<organism evidence="1 2">
    <name type="scientific">Actinoplanes subglobosus</name>
    <dbReference type="NCBI Taxonomy" id="1547892"/>
    <lineage>
        <taxon>Bacteria</taxon>
        <taxon>Bacillati</taxon>
        <taxon>Actinomycetota</taxon>
        <taxon>Actinomycetes</taxon>
        <taxon>Micromonosporales</taxon>
        <taxon>Micromonosporaceae</taxon>
        <taxon>Actinoplanes</taxon>
    </lineage>
</organism>
<dbReference type="SUPFAM" id="SSF69304">
    <property type="entry name" value="Tricorn protease N-terminal domain"/>
    <property type="match status" value="1"/>
</dbReference>
<name>A0ABV8JAG6_9ACTN</name>
<proteinExistence type="predicted"/>
<gene>
    <name evidence="1" type="ORF">ACFO0C_44420</name>
</gene>
<reference evidence="2" key="1">
    <citation type="journal article" date="2019" name="Int. J. Syst. Evol. Microbiol.">
        <title>The Global Catalogue of Microorganisms (GCM) 10K type strain sequencing project: providing services to taxonomists for standard genome sequencing and annotation.</title>
        <authorList>
            <consortium name="The Broad Institute Genomics Platform"/>
            <consortium name="The Broad Institute Genome Sequencing Center for Infectious Disease"/>
            <person name="Wu L."/>
            <person name="Ma J."/>
        </authorList>
    </citation>
    <scope>NUCLEOTIDE SEQUENCE [LARGE SCALE GENOMIC DNA]</scope>
    <source>
        <strain evidence="2">TBRC 5832</strain>
    </source>
</reference>
<keyword evidence="2" id="KW-1185">Reference proteome</keyword>
<comment type="caution">
    <text evidence="1">The sequence shown here is derived from an EMBL/GenBank/DDBJ whole genome shotgun (WGS) entry which is preliminary data.</text>
</comment>
<sequence length="363" mass="38104">MRTASGRRRALSAAGLTVALGATGVLILRGGPAGPAPVPEAGSPRPTVATAWPTAELQTLGGLPLRPLLFLDTSTVIGTATSNDDKFLRLLRRGPDGTLRELRRLDTAAGPRFENVTPAGDDVVWTEFADGGPPQIWAADMVGGGPARRLTGDLGNVVFYGSQYDLVHQAGRVYWAAAPDDGSSVTEIRSVALTGGPVRVTRQPGEWTMASWPWLDDGASGGVAATLIRNMSTGREITVPTGASEFAACSPSWCRVMVVAGDDLTRIDLMRPDGSQRRPMAAGSARTAVPDVAALDRFEILAEPDQNSGNTGTAGLLVYDIDTGDTVELAAAANDTQSRGGLVWWYTSTGGAAEWHVLDLRTI</sequence>
<accession>A0ABV8JAG6</accession>
<dbReference type="RefSeq" id="WP_378072900.1">
    <property type="nucleotide sequence ID" value="NZ_JBHSBL010000030.1"/>
</dbReference>
<protein>
    <submittedName>
        <fullName evidence="1">Uncharacterized protein</fullName>
    </submittedName>
</protein>
<dbReference type="PROSITE" id="PS51318">
    <property type="entry name" value="TAT"/>
    <property type="match status" value="1"/>
</dbReference>
<dbReference type="InterPro" id="IPR006311">
    <property type="entry name" value="TAT_signal"/>
</dbReference>
<evidence type="ECO:0000313" key="2">
    <source>
        <dbReference type="Proteomes" id="UP001595867"/>
    </source>
</evidence>
<evidence type="ECO:0000313" key="1">
    <source>
        <dbReference type="EMBL" id="MFC4072024.1"/>
    </source>
</evidence>
<dbReference type="EMBL" id="JBHSBL010000030">
    <property type="protein sequence ID" value="MFC4072024.1"/>
    <property type="molecule type" value="Genomic_DNA"/>
</dbReference>
<dbReference type="Proteomes" id="UP001595867">
    <property type="component" value="Unassembled WGS sequence"/>
</dbReference>